<dbReference type="GO" id="GO:0016485">
    <property type="term" value="P:protein processing"/>
    <property type="evidence" value="ECO:0007669"/>
    <property type="project" value="InterPro"/>
</dbReference>
<sequence>MTSSAGDTGVLHLVEDEKSLEWVLKTGPHSPYIALLYPEYFTREIIYQFRDSGRVNGVLMMREKGANSTSLTSFSTDSSCPNDAFGIYNATSPKRCQKWNAPGNSLLFENLPFPIFFMNNETESEKLIKCYDSFNRPVNGTARSWPLCASQLKSFMLAAINTPTCLRRSAVFNMNPGAAKVCDPLGDQNIVASLLPKNATQSYSDNSIIVVAARMDGASLFDEISPAADSSISGLVTVLSIMKHLGKVREQDQLGSGSSLKNVYFMLFNGEAFGYIGSSRIVYDMGEHKFPISLSNIRYFIEVNQAAASLSNDSYFIHQSELSQSKELTDLLQKNGQQLNLNLTLPKSTKLGLPPSSLHSFLKERADLTGIVITNHEEEYKNKFYNEIFDDEEKIGYIYGDKSVFSVQQNIAGLSAALTNSLLELLGAPPSSHVLPDLDTVDELLHCYLESANCSIFRELLGQNQAPKAHATYVGVVHSPTSLSVVTSLVASLYVGSLVENITVADECWKLQKEKHYFWMNGSCYDTTLINATEALSPAFLLDNYDWASGKYSTWTESIWQKLTVRIFIKPSKLHEIMTLSSGIVVLVLSMVLVRTIGGARLLAVSSKSDSHDGHEWTREQL</sequence>
<reference evidence="12 13" key="1">
    <citation type="journal article" date="2016" name="Genome Biol. Evol.">
        <title>Gene Family Evolution Reflects Adaptation to Soil Environmental Stressors in the Genome of the Collembolan Orchesella cincta.</title>
        <authorList>
            <person name="Faddeeva-Vakhrusheva A."/>
            <person name="Derks M.F."/>
            <person name="Anvar S.Y."/>
            <person name="Agamennone V."/>
            <person name="Suring W."/>
            <person name="Smit S."/>
            <person name="van Straalen N.M."/>
            <person name="Roelofs D."/>
        </authorList>
    </citation>
    <scope>NUCLEOTIDE SEQUENCE [LARGE SCALE GENOMIC DNA]</scope>
    <source>
        <tissue evidence="12">Mixed pool</tissue>
    </source>
</reference>
<evidence type="ECO:0000256" key="1">
    <source>
        <dbReference type="ARBA" id="ARBA00004479"/>
    </source>
</evidence>
<proteinExistence type="inferred from homology"/>
<dbReference type="InterPro" id="IPR041084">
    <property type="entry name" value="Ncstrn_small"/>
</dbReference>
<evidence type="ECO:0000256" key="4">
    <source>
        <dbReference type="ARBA" id="ARBA00022692"/>
    </source>
</evidence>
<evidence type="ECO:0000256" key="5">
    <source>
        <dbReference type="ARBA" id="ARBA00022729"/>
    </source>
</evidence>
<dbReference type="OMA" id="GEGNACY"/>
<keyword evidence="4 10" id="KW-0812">Transmembrane</keyword>
<keyword evidence="9" id="KW-0325">Glycoprotein</keyword>
<dbReference type="OrthoDB" id="755951at2759"/>
<evidence type="ECO:0000256" key="9">
    <source>
        <dbReference type="ARBA" id="ARBA00023180"/>
    </source>
</evidence>
<evidence type="ECO:0000313" key="12">
    <source>
        <dbReference type="EMBL" id="ODM91835.1"/>
    </source>
</evidence>
<name>A0A1D2MFT3_ORCCI</name>
<evidence type="ECO:0000313" key="13">
    <source>
        <dbReference type="Proteomes" id="UP000094527"/>
    </source>
</evidence>
<feature type="domain" description="Nicastrin small lobe" evidence="11">
    <location>
        <begin position="4"/>
        <end position="158"/>
    </location>
</feature>
<dbReference type="InterPro" id="IPR008710">
    <property type="entry name" value="Nicastrin"/>
</dbReference>
<comment type="caution">
    <text evidence="12">The sequence shown here is derived from an EMBL/GenBank/DDBJ whole genome shotgun (WGS) entry which is preliminary data.</text>
</comment>
<evidence type="ECO:0000256" key="6">
    <source>
        <dbReference type="ARBA" id="ARBA00022976"/>
    </source>
</evidence>
<dbReference type="PANTHER" id="PTHR21092">
    <property type="entry name" value="NICASTRIN"/>
    <property type="match status" value="1"/>
</dbReference>
<keyword evidence="5" id="KW-0732">Signal</keyword>
<keyword evidence="8 10" id="KW-0472">Membrane</keyword>
<accession>A0A1D2MFT3</accession>
<keyword evidence="6" id="KW-0914">Notch signaling pathway</keyword>
<evidence type="ECO:0000256" key="10">
    <source>
        <dbReference type="SAM" id="Phobius"/>
    </source>
</evidence>
<keyword evidence="7 10" id="KW-1133">Transmembrane helix</keyword>
<evidence type="ECO:0000256" key="3">
    <source>
        <dbReference type="ARBA" id="ARBA00015303"/>
    </source>
</evidence>
<evidence type="ECO:0000256" key="8">
    <source>
        <dbReference type="ARBA" id="ARBA00023136"/>
    </source>
</evidence>
<gene>
    <name evidence="12" type="ORF">Ocin01_14850</name>
</gene>
<dbReference type="SUPFAM" id="SSF53187">
    <property type="entry name" value="Zn-dependent exopeptidases"/>
    <property type="match status" value="1"/>
</dbReference>
<protein>
    <recommendedName>
        <fullName evidence="3">Nicastrin</fullName>
    </recommendedName>
</protein>
<organism evidence="12 13">
    <name type="scientific">Orchesella cincta</name>
    <name type="common">Springtail</name>
    <name type="synonym">Podura cincta</name>
    <dbReference type="NCBI Taxonomy" id="48709"/>
    <lineage>
        <taxon>Eukaryota</taxon>
        <taxon>Metazoa</taxon>
        <taxon>Ecdysozoa</taxon>
        <taxon>Arthropoda</taxon>
        <taxon>Hexapoda</taxon>
        <taxon>Collembola</taxon>
        <taxon>Entomobryomorpha</taxon>
        <taxon>Entomobryoidea</taxon>
        <taxon>Orchesellidae</taxon>
        <taxon>Orchesellinae</taxon>
        <taxon>Orchesella</taxon>
    </lineage>
</organism>
<dbReference type="GO" id="GO:0007219">
    <property type="term" value="P:Notch signaling pathway"/>
    <property type="evidence" value="ECO:0007669"/>
    <property type="project" value="UniProtKB-KW"/>
</dbReference>
<comment type="subcellular location">
    <subcellularLocation>
        <location evidence="1">Membrane</location>
        <topology evidence="1">Single-pass type I membrane protein</topology>
    </subcellularLocation>
</comment>
<dbReference type="AlphaFoldDB" id="A0A1D2MFT3"/>
<evidence type="ECO:0000256" key="2">
    <source>
        <dbReference type="ARBA" id="ARBA00007717"/>
    </source>
</evidence>
<keyword evidence="13" id="KW-1185">Reference proteome</keyword>
<dbReference type="STRING" id="48709.A0A1D2MFT3"/>
<feature type="transmembrane region" description="Helical" evidence="10">
    <location>
        <begin position="577"/>
        <end position="598"/>
    </location>
</feature>
<evidence type="ECO:0000259" key="11">
    <source>
        <dbReference type="Pfam" id="PF18266"/>
    </source>
</evidence>
<evidence type="ECO:0000256" key="7">
    <source>
        <dbReference type="ARBA" id="ARBA00022989"/>
    </source>
</evidence>
<dbReference type="GO" id="GO:0005886">
    <property type="term" value="C:plasma membrane"/>
    <property type="evidence" value="ECO:0007669"/>
    <property type="project" value="TreeGrafter"/>
</dbReference>
<dbReference type="PANTHER" id="PTHR21092:SF0">
    <property type="entry name" value="NICASTRIN"/>
    <property type="match status" value="1"/>
</dbReference>
<dbReference type="GO" id="GO:0007220">
    <property type="term" value="P:Notch receptor processing"/>
    <property type="evidence" value="ECO:0007669"/>
    <property type="project" value="TreeGrafter"/>
</dbReference>
<dbReference type="Gene3D" id="3.40.630.10">
    <property type="entry name" value="Zn peptidases"/>
    <property type="match status" value="1"/>
</dbReference>
<dbReference type="Pfam" id="PF18266">
    <property type="entry name" value="Ncstrn_small"/>
    <property type="match status" value="1"/>
</dbReference>
<dbReference type="Proteomes" id="UP000094527">
    <property type="component" value="Unassembled WGS sequence"/>
</dbReference>
<dbReference type="Pfam" id="PF05450">
    <property type="entry name" value="Nicastrin"/>
    <property type="match status" value="1"/>
</dbReference>
<dbReference type="EMBL" id="LJIJ01001406">
    <property type="protein sequence ID" value="ODM91835.1"/>
    <property type="molecule type" value="Genomic_DNA"/>
</dbReference>
<comment type="similarity">
    <text evidence="2">Belongs to the nicastrin family.</text>
</comment>